<dbReference type="Proteomes" id="UP000294650">
    <property type="component" value="Unassembled WGS sequence"/>
</dbReference>
<organism evidence="2 3">
    <name type="scientific">Melghiribacillus thermohalophilus</name>
    <dbReference type="NCBI Taxonomy" id="1324956"/>
    <lineage>
        <taxon>Bacteria</taxon>
        <taxon>Bacillati</taxon>
        <taxon>Bacillota</taxon>
        <taxon>Bacilli</taxon>
        <taxon>Bacillales</taxon>
        <taxon>Bacillaceae</taxon>
        <taxon>Melghiribacillus</taxon>
    </lineage>
</organism>
<protein>
    <submittedName>
        <fullName evidence="2">Uncharacterized protein DUF3784</fullName>
    </submittedName>
</protein>
<gene>
    <name evidence="2" type="ORF">EDD68_10911</name>
</gene>
<proteinExistence type="predicted"/>
<evidence type="ECO:0000313" key="2">
    <source>
        <dbReference type="EMBL" id="TCT22365.1"/>
    </source>
</evidence>
<name>A0A4R3N0Q5_9BACI</name>
<dbReference type="AlphaFoldDB" id="A0A4R3N0Q5"/>
<keyword evidence="1" id="KW-0472">Membrane</keyword>
<dbReference type="InterPro" id="IPR017259">
    <property type="entry name" value="UCP037672"/>
</dbReference>
<dbReference type="OrthoDB" id="2082701at2"/>
<feature type="transmembrane region" description="Helical" evidence="1">
    <location>
        <begin position="77"/>
        <end position="97"/>
    </location>
</feature>
<keyword evidence="3" id="KW-1185">Reference proteome</keyword>
<keyword evidence="1" id="KW-0812">Transmembrane</keyword>
<sequence length="111" mass="12277">MIGIIIYSIIFFLFLALAFVFSAGKGAFLIAGYNTLPEEEKAKYNETALAKFMGKIMFGISGSLLLFALGHLFSQNILFIAGMVLFFGLIVFALVYINTGNRFNKNERSGK</sequence>
<keyword evidence="1" id="KW-1133">Transmembrane helix</keyword>
<feature type="transmembrane region" description="Helical" evidence="1">
    <location>
        <begin position="6"/>
        <end position="31"/>
    </location>
</feature>
<evidence type="ECO:0000256" key="1">
    <source>
        <dbReference type="SAM" id="Phobius"/>
    </source>
</evidence>
<feature type="transmembrane region" description="Helical" evidence="1">
    <location>
        <begin position="52"/>
        <end position="71"/>
    </location>
</feature>
<evidence type="ECO:0000313" key="3">
    <source>
        <dbReference type="Proteomes" id="UP000294650"/>
    </source>
</evidence>
<reference evidence="2 3" key="1">
    <citation type="submission" date="2019-03" db="EMBL/GenBank/DDBJ databases">
        <title>Genomic Encyclopedia of Type Strains, Phase IV (KMG-IV): sequencing the most valuable type-strain genomes for metagenomic binning, comparative biology and taxonomic classification.</title>
        <authorList>
            <person name="Goeker M."/>
        </authorList>
    </citation>
    <scope>NUCLEOTIDE SEQUENCE [LARGE SCALE GENOMIC DNA]</scope>
    <source>
        <strain evidence="2 3">DSM 25894</strain>
    </source>
</reference>
<accession>A0A4R3N0Q5</accession>
<dbReference type="EMBL" id="SMAN01000009">
    <property type="protein sequence ID" value="TCT22365.1"/>
    <property type="molecule type" value="Genomic_DNA"/>
</dbReference>
<comment type="caution">
    <text evidence="2">The sequence shown here is derived from an EMBL/GenBank/DDBJ whole genome shotgun (WGS) entry which is preliminary data.</text>
</comment>
<dbReference type="Pfam" id="PF12650">
    <property type="entry name" value="DUF3784"/>
    <property type="match status" value="1"/>
</dbReference>
<dbReference type="RefSeq" id="WP_132371683.1">
    <property type="nucleotide sequence ID" value="NZ_SMAN01000009.1"/>
</dbReference>